<dbReference type="EMBL" id="BONI01000016">
    <property type="protein sequence ID" value="GIG05669.1"/>
    <property type="molecule type" value="Genomic_DNA"/>
</dbReference>
<dbReference type="AlphaFoldDB" id="A0A8J3KUX3"/>
<sequence>MLEYLDALGSFSSAVIAAILAGELFRFRRRERDSQRRAQAEQVTMAAQPVLEESAPGSHHVTGGKLAIFNESNQVVHLRQLLLVADIGWEQARMNHGRLSLHSVDLPALTLRSGTELSIDLPGEWAVETGVGGTFAIVTFADARGEIWRRRSDTLELAPGKQPIGRTQRLFQWIIRRVPPLRWVLQAVPLNFACWVTRRRPDRGHVPLSARWVRLTHGYWPPGGDAVTEPWLRPSGAPARWGHEGLSCM</sequence>
<evidence type="ECO:0000313" key="3">
    <source>
        <dbReference type="Proteomes" id="UP000630887"/>
    </source>
</evidence>
<gene>
    <name evidence="2" type="ORF">Cco03nite_23690</name>
</gene>
<keyword evidence="1" id="KW-0472">Membrane</keyword>
<organism evidence="2 3">
    <name type="scientific">Catellatospora coxensis</name>
    <dbReference type="NCBI Taxonomy" id="310354"/>
    <lineage>
        <taxon>Bacteria</taxon>
        <taxon>Bacillati</taxon>
        <taxon>Actinomycetota</taxon>
        <taxon>Actinomycetes</taxon>
        <taxon>Micromonosporales</taxon>
        <taxon>Micromonosporaceae</taxon>
        <taxon>Catellatospora</taxon>
    </lineage>
</organism>
<proteinExistence type="predicted"/>
<keyword evidence="3" id="KW-1185">Reference proteome</keyword>
<evidence type="ECO:0000256" key="1">
    <source>
        <dbReference type="SAM" id="Phobius"/>
    </source>
</evidence>
<keyword evidence="1" id="KW-1133">Transmembrane helix</keyword>
<evidence type="ECO:0000313" key="2">
    <source>
        <dbReference type="EMBL" id="GIG05669.1"/>
    </source>
</evidence>
<feature type="transmembrane region" description="Helical" evidence="1">
    <location>
        <begin position="6"/>
        <end position="27"/>
    </location>
</feature>
<keyword evidence="1" id="KW-0812">Transmembrane</keyword>
<accession>A0A8J3KUX3</accession>
<dbReference type="RefSeq" id="WP_203692097.1">
    <property type="nucleotide sequence ID" value="NZ_BAAALC010000025.1"/>
</dbReference>
<comment type="caution">
    <text evidence="2">The sequence shown here is derived from an EMBL/GenBank/DDBJ whole genome shotgun (WGS) entry which is preliminary data.</text>
</comment>
<dbReference type="Proteomes" id="UP000630887">
    <property type="component" value="Unassembled WGS sequence"/>
</dbReference>
<reference evidence="2 3" key="1">
    <citation type="submission" date="2021-01" db="EMBL/GenBank/DDBJ databases">
        <title>Whole genome shotgun sequence of Catellatospora coxensis NBRC 107359.</title>
        <authorList>
            <person name="Komaki H."/>
            <person name="Tamura T."/>
        </authorList>
    </citation>
    <scope>NUCLEOTIDE SEQUENCE [LARGE SCALE GENOMIC DNA]</scope>
    <source>
        <strain evidence="2 3">NBRC 107359</strain>
    </source>
</reference>
<name>A0A8J3KUX3_9ACTN</name>
<protein>
    <submittedName>
        <fullName evidence="2">Uncharacterized protein</fullName>
    </submittedName>
</protein>